<comment type="caution">
    <text evidence="1">The sequence shown here is derived from an EMBL/GenBank/DDBJ whole genome shotgun (WGS) entry which is preliminary data.</text>
</comment>
<dbReference type="Proteomes" id="UP000589620">
    <property type="component" value="Unassembled WGS sequence"/>
</dbReference>
<name>A0A852T6N5_9MICO</name>
<proteinExistence type="predicted"/>
<reference evidence="1 2" key="1">
    <citation type="submission" date="2020-07" db="EMBL/GenBank/DDBJ databases">
        <title>Sequencing the genomes of 1000 actinobacteria strains.</title>
        <authorList>
            <person name="Klenk H.-P."/>
        </authorList>
    </citation>
    <scope>NUCLEOTIDE SEQUENCE [LARGE SCALE GENOMIC DNA]</scope>
    <source>
        <strain evidence="1 2">DSM 23871</strain>
    </source>
</reference>
<dbReference type="RefSeq" id="WP_018189822.1">
    <property type="nucleotide sequence ID" value="NZ_BAAAPX010000001.1"/>
</dbReference>
<evidence type="ECO:0000313" key="2">
    <source>
        <dbReference type="Proteomes" id="UP000589620"/>
    </source>
</evidence>
<gene>
    <name evidence="1" type="ORF">BJ963_003713</name>
</gene>
<accession>A0A852T6N5</accession>
<keyword evidence="2" id="KW-1185">Reference proteome</keyword>
<dbReference type="AlphaFoldDB" id="A0A852T6N5"/>
<sequence length="68" mass="7651">MTTFESPIGNVPKPGQDVHLVRWVRSADGWSSETLLCTYLGCTSDSWIVDSRGEQVSLARDEWSQFAF</sequence>
<organism evidence="1 2">
    <name type="scientific">Leifsonia soli</name>
    <dbReference type="NCBI Taxonomy" id="582665"/>
    <lineage>
        <taxon>Bacteria</taxon>
        <taxon>Bacillati</taxon>
        <taxon>Actinomycetota</taxon>
        <taxon>Actinomycetes</taxon>
        <taxon>Micrococcales</taxon>
        <taxon>Microbacteriaceae</taxon>
        <taxon>Leifsonia</taxon>
    </lineage>
</organism>
<protein>
    <submittedName>
        <fullName evidence="1">Uncharacterized protein</fullName>
    </submittedName>
</protein>
<evidence type="ECO:0000313" key="1">
    <source>
        <dbReference type="EMBL" id="NYD76194.1"/>
    </source>
</evidence>
<dbReference type="EMBL" id="JACCBJ010000001">
    <property type="protein sequence ID" value="NYD76194.1"/>
    <property type="molecule type" value="Genomic_DNA"/>
</dbReference>